<dbReference type="Proteomes" id="UP000033140">
    <property type="component" value="Unassembled WGS sequence"/>
</dbReference>
<accession>A0A0E9NE95</accession>
<reference evidence="3 4" key="2">
    <citation type="journal article" date="2014" name="J. Gen. Appl. Microbiol.">
        <title>The early diverging ascomycetous budding yeast Saitoella complicata has three histone deacetylases belonging to the Clr6, Hos2, and Rpd3 lineages.</title>
        <authorList>
            <person name="Nishida H."/>
            <person name="Matsumoto T."/>
            <person name="Kondo S."/>
            <person name="Hamamoto M."/>
            <person name="Yoshikawa H."/>
        </authorList>
    </citation>
    <scope>NUCLEOTIDE SEQUENCE [LARGE SCALE GENOMIC DNA]</scope>
    <source>
        <strain evidence="3 4">NRRL Y-17804</strain>
    </source>
</reference>
<keyword evidence="2" id="KW-0812">Transmembrane</keyword>
<evidence type="ECO:0000256" key="1">
    <source>
        <dbReference type="SAM" id="MobiDB-lite"/>
    </source>
</evidence>
<evidence type="ECO:0000313" key="4">
    <source>
        <dbReference type="Proteomes" id="UP000033140"/>
    </source>
</evidence>
<reference evidence="3 4" key="1">
    <citation type="journal article" date="2011" name="J. Gen. Appl. Microbiol.">
        <title>Draft genome sequencing of the enigmatic yeast Saitoella complicata.</title>
        <authorList>
            <person name="Nishida H."/>
            <person name="Hamamoto M."/>
            <person name="Sugiyama J."/>
        </authorList>
    </citation>
    <scope>NUCLEOTIDE SEQUENCE [LARGE SCALE GENOMIC DNA]</scope>
    <source>
        <strain evidence="3 4">NRRL Y-17804</strain>
    </source>
</reference>
<feature type="region of interest" description="Disordered" evidence="1">
    <location>
        <begin position="157"/>
        <end position="180"/>
    </location>
</feature>
<keyword evidence="4" id="KW-1185">Reference proteome</keyword>
<reference evidence="3 4" key="3">
    <citation type="journal article" date="2015" name="Genome Announc.">
        <title>Draft Genome Sequence of the Archiascomycetous Yeast Saitoella complicata.</title>
        <authorList>
            <person name="Yamauchi K."/>
            <person name="Kondo S."/>
            <person name="Hamamoto M."/>
            <person name="Takahashi Y."/>
            <person name="Ogura Y."/>
            <person name="Hayashi T."/>
            <person name="Nishida H."/>
        </authorList>
    </citation>
    <scope>NUCLEOTIDE SEQUENCE [LARGE SCALE GENOMIC DNA]</scope>
    <source>
        <strain evidence="3 4">NRRL Y-17804</strain>
    </source>
</reference>
<comment type="caution">
    <text evidence="3">The sequence shown here is derived from an EMBL/GenBank/DDBJ whole genome shotgun (WGS) entry which is preliminary data.</text>
</comment>
<protein>
    <submittedName>
        <fullName evidence="3">Uncharacterized protein</fullName>
    </submittedName>
</protein>
<feature type="transmembrane region" description="Helical" evidence="2">
    <location>
        <begin position="103"/>
        <end position="136"/>
    </location>
</feature>
<evidence type="ECO:0000313" key="3">
    <source>
        <dbReference type="EMBL" id="GAO48169.1"/>
    </source>
</evidence>
<proteinExistence type="predicted"/>
<gene>
    <name evidence="3" type="ORF">G7K_2349-t1</name>
</gene>
<keyword evidence="2" id="KW-1133">Transmembrane helix</keyword>
<name>A0A0E9NE95_SAICN</name>
<dbReference type="EMBL" id="BACD03000013">
    <property type="protein sequence ID" value="GAO48169.1"/>
    <property type="molecule type" value="Genomic_DNA"/>
</dbReference>
<evidence type="ECO:0000256" key="2">
    <source>
        <dbReference type="SAM" id="Phobius"/>
    </source>
</evidence>
<sequence length="364" mass="38747">MFSSIGRPAAKSSRLSSSSSMFSLLPETARANTARLLHGSVHSSPLLRAIASHVRSNHSFVVPSRPVLRRGILPLLSHRRTIMFNNFNGMPNFRPPTPFQKAMIAVVGIAAVPVIFFVGLGSFTFVCVAGAAYVAYRSVRNLFSGFGNRGSGSQYGSMGPYDMGSQSGRPESWGPQSRGNGSFGGLDDIMGLRGMLNRRGTTGAPTMGSPFGSSPIFNFLKDNVLKAAGGMAESVQFLREQAISRVDRGIQTGEVRISTVNPQYGPVHVMKMASVNGSQAGVHIEFAILGTGATVIAKGAGSELSAVVVVMDGRGGARVDLDMNGSGNQGYSTYQSERTQTTSERHTSSRPRGKIIDAKHWEKS</sequence>
<keyword evidence="2" id="KW-0472">Membrane</keyword>
<feature type="region of interest" description="Disordered" evidence="1">
    <location>
        <begin position="321"/>
        <end position="364"/>
    </location>
</feature>
<feature type="compositionally biased region" description="Polar residues" evidence="1">
    <location>
        <begin position="164"/>
        <end position="180"/>
    </location>
</feature>
<organism evidence="3 4">
    <name type="scientific">Saitoella complicata (strain BCRC 22490 / CBS 7301 / JCM 7358 / NBRC 10748 / NRRL Y-17804)</name>
    <dbReference type="NCBI Taxonomy" id="698492"/>
    <lineage>
        <taxon>Eukaryota</taxon>
        <taxon>Fungi</taxon>
        <taxon>Dikarya</taxon>
        <taxon>Ascomycota</taxon>
        <taxon>Taphrinomycotina</taxon>
        <taxon>Taphrinomycotina incertae sedis</taxon>
        <taxon>Saitoella</taxon>
    </lineage>
</organism>
<dbReference type="AlphaFoldDB" id="A0A0E9NE95"/>
<feature type="compositionally biased region" description="Polar residues" evidence="1">
    <location>
        <begin position="325"/>
        <end position="342"/>
    </location>
</feature>
<feature type="compositionally biased region" description="Basic and acidic residues" evidence="1">
    <location>
        <begin position="354"/>
        <end position="364"/>
    </location>
</feature>